<keyword evidence="2" id="KW-1133">Transmembrane helix</keyword>
<feature type="transmembrane region" description="Helical" evidence="2">
    <location>
        <begin position="65"/>
        <end position="84"/>
    </location>
</feature>
<dbReference type="Proteomes" id="UP000309872">
    <property type="component" value="Unassembled WGS sequence"/>
</dbReference>
<dbReference type="AlphaFoldDB" id="A0A4U0GZB7"/>
<dbReference type="NCBIfam" id="TIGR01300">
    <property type="entry name" value="CPA3_mnhG_phaG"/>
    <property type="match status" value="1"/>
</dbReference>
<keyword evidence="4" id="KW-1185">Reference proteome</keyword>
<dbReference type="PANTHER" id="PTHR34703">
    <property type="entry name" value="ANTIPORTER SUBUNIT MNHG2-RELATED"/>
    <property type="match status" value="1"/>
</dbReference>
<organism evidence="3 4">
    <name type="scientific">Sphingobacterium alkalisoli</name>
    <dbReference type="NCBI Taxonomy" id="1874115"/>
    <lineage>
        <taxon>Bacteria</taxon>
        <taxon>Pseudomonadati</taxon>
        <taxon>Bacteroidota</taxon>
        <taxon>Sphingobacteriia</taxon>
        <taxon>Sphingobacteriales</taxon>
        <taxon>Sphingobacteriaceae</taxon>
        <taxon>Sphingobacterium</taxon>
    </lineage>
</organism>
<dbReference type="EMBL" id="SUKA01000004">
    <property type="protein sequence ID" value="TJY64607.1"/>
    <property type="molecule type" value="Genomic_DNA"/>
</dbReference>
<reference evidence="3 4" key="1">
    <citation type="submission" date="2019-04" db="EMBL/GenBank/DDBJ databases">
        <title>Sphingobacterium olei sp. nov., isolated from oil-contaminated soil.</title>
        <authorList>
            <person name="Liu B."/>
        </authorList>
    </citation>
    <scope>NUCLEOTIDE SEQUENCE [LARGE SCALE GENOMIC DNA]</scope>
    <source>
        <strain evidence="3 4">Y3L14</strain>
    </source>
</reference>
<proteinExistence type="predicted"/>
<feature type="transmembrane region" description="Helical" evidence="2">
    <location>
        <begin position="6"/>
        <end position="25"/>
    </location>
</feature>
<keyword evidence="2" id="KW-0472">Membrane</keyword>
<evidence type="ECO:0000313" key="4">
    <source>
        <dbReference type="Proteomes" id="UP000309872"/>
    </source>
</evidence>
<dbReference type="PANTHER" id="PTHR34703:SF1">
    <property type="entry name" value="ANTIPORTER SUBUNIT MNHG2-RELATED"/>
    <property type="match status" value="1"/>
</dbReference>
<feature type="region of interest" description="Disordered" evidence="1">
    <location>
        <begin position="111"/>
        <end position="140"/>
    </location>
</feature>
<dbReference type="InterPro" id="IPR005133">
    <property type="entry name" value="PhaG_MnhG_YufB"/>
</dbReference>
<protein>
    <submittedName>
        <fullName evidence="3">Monovalent cation/H(+) antiporter subunit G</fullName>
    </submittedName>
</protein>
<dbReference type="GO" id="GO:0015385">
    <property type="term" value="F:sodium:proton antiporter activity"/>
    <property type="evidence" value="ECO:0007669"/>
    <property type="project" value="TreeGrafter"/>
</dbReference>
<dbReference type="OrthoDB" id="9806575at2"/>
<feature type="transmembrane region" description="Helical" evidence="2">
    <location>
        <begin position="37"/>
        <end position="59"/>
    </location>
</feature>
<accession>A0A4U0GZB7</accession>
<evidence type="ECO:0000313" key="3">
    <source>
        <dbReference type="EMBL" id="TJY64607.1"/>
    </source>
</evidence>
<comment type="caution">
    <text evidence="3">The sequence shown here is derived from an EMBL/GenBank/DDBJ whole genome shotgun (WGS) entry which is preliminary data.</text>
</comment>
<keyword evidence="2" id="KW-0812">Transmembrane</keyword>
<sequence>MSDIIIAIISTIGALSIFFAALGILRMPDFYLRLSVTVKASTLGVGLLLLCAAILFPDISVTTKAIAIIFFLFITSPIAAHMIGRASYFSNTPLWKGTIIDELEGMYNKKTHRLESDPEKADSAKGAKEDNIADTEKETE</sequence>
<evidence type="ECO:0000256" key="2">
    <source>
        <dbReference type="SAM" id="Phobius"/>
    </source>
</evidence>
<name>A0A4U0GZB7_9SPHI</name>
<dbReference type="Pfam" id="PF03334">
    <property type="entry name" value="PhaG_MnhG_YufB"/>
    <property type="match status" value="1"/>
</dbReference>
<dbReference type="NCBIfam" id="NF009314">
    <property type="entry name" value="PRK12674.1-2"/>
    <property type="match status" value="1"/>
</dbReference>
<feature type="compositionally biased region" description="Basic and acidic residues" evidence="1">
    <location>
        <begin position="113"/>
        <end position="140"/>
    </location>
</feature>
<evidence type="ECO:0000256" key="1">
    <source>
        <dbReference type="SAM" id="MobiDB-lite"/>
    </source>
</evidence>
<gene>
    <name evidence="3" type="ORF">FAZ19_13855</name>
</gene>